<dbReference type="GO" id="GO:0046417">
    <property type="term" value="P:chorismate metabolic process"/>
    <property type="evidence" value="ECO:0007669"/>
    <property type="project" value="InterPro"/>
</dbReference>
<dbReference type="EMBL" id="CP013259">
    <property type="protein sequence ID" value="ANZ22595.1"/>
    <property type="molecule type" value="Genomic_DNA"/>
</dbReference>
<comment type="function">
    <text evidence="2">Catalyzes the Claisen rearrangement of chorismate to prephenate and the decarboxylation/dehydration of prephenate to phenylpyruvate.</text>
</comment>
<evidence type="ECO:0000256" key="12">
    <source>
        <dbReference type="ARBA" id="ARBA00023141"/>
    </source>
</evidence>
<feature type="binding site" evidence="20">
    <location>
        <position position="11"/>
    </location>
    <ligand>
        <name>substrate</name>
    </ligand>
</feature>
<evidence type="ECO:0000256" key="21">
    <source>
        <dbReference type="PIRSR" id="PIRSR001500-2"/>
    </source>
</evidence>
<dbReference type="InterPro" id="IPR010952">
    <property type="entry name" value="CM_P_1"/>
</dbReference>
<dbReference type="AlphaFoldDB" id="A0A1B2H8P8"/>
<evidence type="ECO:0000256" key="2">
    <source>
        <dbReference type="ARBA" id="ARBA00002364"/>
    </source>
</evidence>
<accession>A0A1B2H8P8</accession>
<protein>
    <recommendedName>
        <fullName evidence="8">Bifunctional chorismate mutase/prephenate dehydratase</fullName>
        <ecNumber evidence="7">4.2.1.51</ecNumber>
        <ecNumber evidence="6">5.4.99.5</ecNumber>
    </recommendedName>
    <alternativeName>
        <fullName evidence="18">Chorismate mutase-prephenate dehydratase</fullName>
    </alternativeName>
    <alternativeName>
        <fullName evidence="17">p-protein</fullName>
    </alternativeName>
</protein>
<evidence type="ECO:0000256" key="15">
    <source>
        <dbReference type="ARBA" id="ARBA00023239"/>
    </source>
</evidence>
<gene>
    <name evidence="25" type="ORF">ATN01_01940</name>
</gene>
<comment type="subcellular location">
    <subcellularLocation>
        <location evidence="3">Cytoplasm</location>
    </subcellularLocation>
</comment>
<feature type="domain" description="ACT" evidence="24">
    <location>
        <begin position="299"/>
        <end position="376"/>
    </location>
</feature>
<dbReference type="PROSITE" id="PS51171">
    <property type="entry name" value="PREPHENATE_DEHYDR_3"/>
    <property type="match status" value="1"/>
</dbReference>
<comment type="pathway">
    <text evidence="4">Amino-acid biosynthesis; L-phenylalanine biosynthesis; phenylpyruvate from prephenate: step 1/1.</text>
</comment>
<dbReference type="InterPro" id="IPR002912">
    <property type="entry name" value="ACT_dom"/>
</dbReference>
<name>A0A1B2H8P8_BUCDN</name>
<dbReference type="FunFam" id="3.40.190.10:FF:000034">
    <property type="entry name" value="Chorismate mutase/prephenate dehydratase"/>
    <property type="match status" value="1"/>
</dbReference>
<comment type="pathway">
    <text evidence="5">Metabolic intermediate biosynthesis; prephenate biosynthesis; prephenate from chorismate: step 1/1.</text>
</comment>
<comment type="catalytic activity">
    <reaction evidence="19">
        <text>prephenate + H(+) = 3-phenylpyruvate + CO2 + H2O</text>
        <dbReference type="Rhea" id="RHEA:21648"/>
        <dbReference type="ChEBI" id="CHEBI:15377"/>
        <dbReference type="ChEBI" id="CHEBI:15378"/>
        <dbReference type="ChEBI" id="CHEBI:16526"/>
        <dbReference type="ChEBI" id="CHEBI:18005"/>
        <dbReference type="ChEBI" id="CHEBI:29934"/>
        <dbReference type="EC" id="4.2.1.51"/>
    </reaction>
</comment>
<dbReference type="InterPro" id="IPR008242">
    <property type="entry name" value="Chor_mutase/pphenate_deHydtase"/>
</dbReference>
<feature type="domain" description="Prephenate dehydratase" evidence="23">
    <location>
        <begin position="105"/>
        <end position="285"/>
    </location>
</feature>
<dbReference type="PATRIC" id="fig|118101.4.peg.387"/>
<evidence type="ECO:0000259" key="22">
    <source>
        <dbReference type="PROSITE" id="PS51168"/>
    </source>
</evidence>
<feature type="binding site" evidence="20">
    <location>
        <position position="28"/>
    </location>
    <ligand>
        <name>substrate</name>
    </ligand>
</feature>
<evidence type="ECO:0000256" key="10">
    <source>
        <dbReference type="ARBA" id="ARBA00022533"/>
    </source>
</evidence>
<dbReference type="InterPro" id="IPR045865">
    <property type="entry name" value="ACT-like_dom_sf"/>
</dbReference>
<dbReference type="Gene3D" id="3.30.70.260">
    <property type="match status" value="1"/>
</dbReference>
<feature type="site" description="Essential for prephenate dehydratase activity" evidence="21">
    <location>
        <position position="278"/>
    </location>
</feature>
<comment type="catalytic activity">
    <reaction evidence="1">
        <text>chorismate = prephenate</text>
        <dbReference type="Rhea" id="RHEA:13897"/>
        <dbReference type="ChEBI" id="CHEBI:29748"/>
        <dbReference type="ChEBI" id="CHEBI:29934"/>
        <dbReference type="EC" id="5.4.99.5"/>
    </reaction>
</comment>
<feature type="binding site" evidence="20">
    <location>
        <position position="88"/>
    </location>
    <ligand>
        <name>substrate</name>
    </ligand>
</feature>
<dbReference type="GO" id="GO:0005737">
    <property type="term" value="C:cytoplasm"/>
    <property type="evidence" value="ECO:0007669"/>
    <property type="project" value="UniProtKB-SubCell"/>
</dbReference>
<evidence type="ECO:0000259" key="24">
    <source>
        <dbReference type="PROSITE" id="PS51671"/>
    </source>
</evidence>
<dbReference type="PROSITE" id="PS51168">
    <property type="entry name" value="CHORISMATE_MUT_2"/>
    <property type="match status" value="1"/>
</dbReference>
<evidence type="ECO:0000256" key="19">
    <source>
        <dbReference type="ARBA" id="ARBA00047848"/>
    </source>
</evidence>
<evidence type="ECO:0000256" key="6">
    <source>
        <dbReference type="ARBA" id="ARBA00012404"/>
    </source>
</evidence>
<dbReference type="Proteomes" id="UP000093070">
    <property type="component" value="Chromosome"/>
</dbReference>
<dbReference type="GO" id="GO:0004106">
    <property type="term" value="F:chorismate mutase activity"/>
    <property type="evidence" value="ECO:0007669"/>
    <property type="project" value="UniProtKB-EC"/>
</dbReference>
<feature type="binding site" evidence="20">
    <location>
        <position position="48"/>
    </location>
    <ligand>
        <name>substrate</name>
    </ligand>
</feature>
<dbReference type="NCBIfam" id="TIGR01797">
    <property type="entry name" value="CM_P_1"/>
    <property type="match status" value="1"/>
</dbReference>
<feature type="domain" description="Chorismate mutase" evidence="22">
    <location>
        <begin position="1"/>
        <end position="92"/>
    </location>
</feature>
<sequence length="385" mass="44195">MPTNSALRVFRDQINKIDEKIVTLLSQRHILVSKIAKSKIENNQSIRDIEREKKILQQLIFLGKEKHLRAEYITRLFQLIIEESVSIQKKILQKFYNNHKLHSASFSFLGPKGSYSHIAACKYADRNFKICITNECETFQNVITAVENNKSDYAVLPLENTCSGYINEVVFLLRTTNLFITGELNISINHCLLSTEDIALDKIKTVYSHSQPFQQCSDFIKKFPKWKIKYTKSTADAMKKIVLYNDPRNAALGSEIGSRIYGLKILSKNLSNKEKNITKFILLQKKPIEVSEKIPAKTTLIFTTGQKSEVLSKILLILQEKAIIMNKLTSHTIYQNLWEDMFYIEISANLSSTIIQETIKQIQNITKFCKILGCYPSEDIIPVVS</sequence>
<evidence type="ECO:0000256" key="14">
    <source>
        <dbReference type="ARBA" id="ARBA00023235"/>
    </source>
</evidence>
<evidence type="ECO:0000256" key="17">
    <source>
        <dbReference type="ARBA" id="ARBA00031175"/>
    </source>
</evidence>
<dbReference type="PANTHER" id="PTHR21022:SF19">
    <property type="entry name" value="PREPHENATE DEHYDRATASE-RELATED"/>
    <property type="match status" value="1"/>
</dbReference>
<evidence type="ECO:0000256" key="1">
    <source>
        <dbReference type="ARBA" id="ARBA00000824"/>
    </source>
</evidence>
<dbReference type="UniPathway" id="UPA00121">
    <property type="reaction ID" value="UER00345"/>
</dbReference>
<dbReference type="EC" id="5.4.99.5" evidence="6"/>
<dbReference type="OrthoDB" id="9802281at2"/>
<evidence type="ECO:0000256" key="4">
    <source>
        <dbReference type="ARBA" id="ARBA00004741"/>
    </source>
</evidence>
<feature type="binding site" evidence="20">
    <location>
        <position position="39"/>
    </location>
    <ligand>
        <name>substrate</name>
    </ligand>
</feature>
<dbReference type="STRING" id="118101.ATN01_01940"/>
<evidence type="ECO:0000259" key="23">
    <source>
        <dbReference type="PROSITE" id="PS51171"/>
    </source>
</evidence>
<dbReference type="PIRSF" id="PIRSF001500">
    <property type="entry name" value="Chor_mut_pdt_Ppr"/>
    <property type="match status" value="1"/>
</dbReference>
<evidence type="ECO:0000256" key="20">
    <source>
        <dbReference type="PIRSR" id="PIRSR001500-1"/>
    </source>
</evidence>
<dbReference type="SMART" id="SM00830">
    <property type="entry name" value="CM_2"/>
    <property type="match status" value="1"/>
</dbReference>
<keyword evidence="11" id="KW-0028">Amino-acid biosynthesis</keyword>
<dbReference type="CDD" id="cd13631">
    <property type="entry name" value="PBP2_Ct-PDT_like"/>
    <property type="match status" value="1"/>
</dbReference>
<evidence type="ECO:0000313" key="25">
    <source>
        <dbReference type="EMBL" id="ANZ22595.1"/>
    </source>
</evidence>
<dbReference type="InterPro" id="IPR002701">
    <property type="entry name" value="CM_II_prokaryot"/>
</dbReference>
<evidence type="ECO:0000256" key="9">
    <source>
        <dbReference type="ARBA" id="ARBA00022490"/>
    </source>
</evidence>
<evidence type="ECO:0000256" key="7">
    <source>
        <dbReference type="ARBA" id="ARBA00013147"/>
    </source>
</evidence>
<dbReference type="GO" id="GO:0004664">
    <property type="term" value="F:prephenate dehydratase activity"/>
    <property type="evidence" value="ECO:0007669"/>
    <property type="project" value="UniProtKB-EC"/>
</dbReference>
<dbReference type="SUPFAM" id="SSF55021">
    <property type="entry name" value="ACT-like"/>
    <property type="match status" value="1"/>
</dbReference>
<dbReference type="InterPro" id="IPR001086">
    <property type="entry name" value="Preph_deHydtase"/>
</dbReference>
<keyword evidence="10" id="KW-0021">Allosteric enzyme</keyword>
<evidence type="ECO:0000256" key="11">
    <source>
        <dbReference type="ARBA" id="ARBA00022605"/>
    </source>
</evidence>
<proteinExistence type="predicted"/>
<dbReference type="SUPFAM" id="SSF53850">
    <property type="entry name" value="Periplasmic binding protein-like II"/>
    <property type="match status" value="1"/>
</dbReference>
<dbReference type="EC" id="4.2.1.51" evidence="7"/>
<evidence type="ECO:0000256" key="3">
    <source>
        <dbReference type="ARBA" id="ARBA00004496"/>
    </source>
</evidence>
<keyword evidence="14" id="KW-0413">Isomerase</keyword>
<organism evidence="25 26">
    <name type="scientific">Buchnera aphidicola subsp. Diuraphis noxia</name>
    <dbReference type="NCBI Taxonomy" id="118101"/>
    <lineage>
        <taxon>Bacteria</taxon>
        <taxon>Pseudomonadati</taxon>
        <taxon>Pseudomonadota</taxon>
        <taxon>Gammaproteobacteria</taxon>
        <taxon>Enterobacterales</taxon>
        <taxon>Erwiniaceae</taxon>
        <taxon>Buchnera</taxon>
    </lineage>
</organism>
<dbReference type="GO" id="GO:0009094">
    <property type="term" value="P:L-phenylalanine biosynthetic process"/>
    <property type="evidence" value="ECO:0007669"/>
    <property type="project" value="UniProtKB-UniPathway"/>
</dbReference>
<dbReference type="UniPathway" id="UPA00120">
    <property type="reaction ID" value="UER00203"/>
</dbReference>
<feature type="binding site" evidence="20">
    <location>
        <position position="52"/>
    </location>
    <ligand>
        <name>substrate</name>
    </ligand>
</feature>
<evidence type="ECO:0000256" key="16">
    <source>
        <dbReference type="ARBA" id="ARBA00023268"/>
    </source>
</evidence>
<dbReference type="Gene3D" id="1.20.59.10">
    <property type="entry name" value="Chorismate mutase"/>
    <property type="match status" value="1"/>
</dbReference>
<dbReference type="InterPro" id="IPR036979">
    <property type="entry name" value="CM_dom_sf"/>
</dbReference>
<evidence type="ECO:0000256" key="5">
    <source>
        <dbReference type="ARBA" id="ARBA00004817"/>
    </source>
</evidence>
<keyword evidence="15" id="KW-0456">Lyase</keyword>
<dbReference type="InterPro" id="IPR036263">
    <property type="entry name" value="Chorismate_II_sf"/>
</dbReference>
<evidence type="ECO:0000256" key="8">
    <source>
        <dbReference type="ARBA" id="ARBA00014401"/>
    </source>
</evidence>
<keyword evidence="9" id="KW-0963">Cytoplasm</keyword>
<dbReference type="RefSeq" id="WP_075433417.1">
    <property type="nucleotide sequence ID" value="NZ_CP013259.1"/>
</dbReference>
<dbReference type="PROSITE" id="PS51671">
    <property type="entry name" value="ACT"/>
    <property type="match status" value="1"/>
</dbReference>
<reference evidence="25 26" key="1">
    <citation type="submission" date="2015-11" db="EMBL/GenBank/DDBJ databases">
        <title>The complete genome of Buchnera aphidicola from Diuraphis noxia biotype SAM.</title>
        <authorList>
            <person name="Burger N.F.V."/>
            <person name="Oberholster A.-M."/>
        </authorList>
    </citation>
    <scope>NUCLEOTIDE SEQUENCE [LARGE SCALE GENOMIC DNA]</scope>
    <source>
        <strain evidence="25">SAM</strain>
    </source>
</reference>
<dbReference type="SUPFAM" id="SSF48600">
    <property type="entry name" value="Chorismate mutase II"/>
    <property type="match status" value="1"/>
</dbReference>
<dbReference type="PANTHER" id="PTHR21022">
    <property type="entry name" value="PREPHENATE DEHYDRATASE P PROTEIN"/>
    <property type="match status" value="1"/>
</dbReference>
<evidence type="ECO:0000256" key="18">
    <source>
        <dbReference type="ARBA" id="ARBA00031520"/>
    </source>
</evidence>
<dbReference type="CDD" id="cd04905">
    <property type="entry name" value="ACT_CM-PDT"/>
    <property type="match status" value="1"/>
</dbReference>
<dbReference type="Pfam" id="PF00800">
    <property type="entry name" value="PDT"/>
    <property type="match status" value="1"/>
</dbReference>
<evidence type="ECO:0000313" key="26">
    <source>
        <dbReference type="Proteomes" id="UP000093070"/>
    </source>
</evidence>
<dbReference type="Gene3D" id="3.40.190.10">
    <property type="entry name" value="Periplasmic binding protein-like II"/>
    <property type="match status" value="2"/>
</dbReference>
<keyword evidence="12" id="KW-0057">Aromatic amino acid biosynthesis</keyword>
<dbReference type="Pfam" id="PF01817">
    <property type="entry name" value="CM_2"/>
    <property type="match status" value="1"/>
</dbReference>
<evidence type="ECO:0000256" key="13">
    <source>
        <dbReference type="ARBA" id="ARBA00023222"/>
    </source>
</evidence>
<keyword evidence="16" id="KW-0511">Multifunctional enzyme</keyword>
<feature type="binding site" evidence="20">
    <location>
        <position position="84"/>
    </location>
    <ligand>
        <name>substrate</name>
    </ligand>
</feature>
<keyword evidence="13" id="KW-0584">Phenylalanine biosynthesis</keyword>